<reference evidence="8 9" key="1">
    <citation type="journal article" date="2019" name="Int. J. Syst. Evol. Microbiol.">
        <title>The Global Catalogue of Microorganisms (GCM) 10K type strain sequencing project: providing services to taxonomists for standard genome sequencing and annotation.</title>
        <authorList>
            <consortium name="The Broad Institute Genomics Platform"/>
            <consortium name="The Broad Institute Genome Sequencing Center for Infectious Disease"/>
            <person name="Wu L."/>
            <person name="Ma J."/>
        </authorList>
    </citation>
    <scope>NUCLEOTIDE SEQUENCE [LARGE SCALE GENOMIC DNA]</scope>
    <source>
        <strain evidence="8 9">JCM 13250</strain>
    </source>
</reference>
<dbReference type="InterPro" id="IPR022907">
    <property type="entry name" value="VapC_family"/>
</dbReference>
<keyword evidence="6" id="KW-0800">Toxin</keyword>
<proteinExistence type="inferred from homology"/>
<dbReference type="Pfam" id="PF01850">
    <property type="entry name" value="PIN"/>
    <property type="match status" value="1"/>
</dbReference>
<evidence type="ECO:0000256" key="3">
    <source>
        <dbReference type="ARBA" id="ARBA00022723"/>
    </source>
</evidence>
<dbReference type="RefSeq" id="WP_344126971.1">
    <property type="nucleotide sequence ID" value="NZ_BAAALT010000028.1"/>
</dbReference>
<organism evidence="8 9">
    <name type="scientific">Luedemannella flava</name>
    <dbReference type="NCBI Taxonomy" id="349316"/>
    <lineage>
        <taxon>Bacteria</taxon>
        <taxon>Bacillati</taxon>
        <taxon>Actinomycetota</taxon>
        <taxon>Actinomycetes</taxon>
        <taxon>Micromonosporales</taxon>
        <taxon>Micromonosporaceae</taxon>
        <taxon>Luedemannella</taxon>
    </lineage>
</organism>
<feature type="binding site" evidence="6">
    <location>
        <position position="100"/>
    </location>
    <ligand>
        <name>Mg(2+)</name>
        <dbReference type="ChEBI" id="CHEBI:18420"/>
    </ligand>
</feature>
<comment type="cofactor">
    <cofactor evidence="6">
        <name>Mg(2+)</name>
        <dbReference type="ChEBI" id="CHEBI:18420"/>
    </cofactor>
</comment>
<evidence type="ECO:0000256" key="6">
    <source>
        <dbReference type="HAMAP-Rule" id="MF_00265"/>
    </source>
</evidence>
<dbReference type="InterPro" id="IPR002716">
    <property type="entry name" value="PIN_dom"/>
</dbReference>
<dbReference type="InterPro" id="IPR029060">
    <property type="entry name" value="PIN-like_dom_sf"/>
</dbReference>
<dbReference type="EC" id="3.1.-.-" evidence="6"/>
<comment type="caution">
    <text evidence="8">The sequence shown here is derived from an EMBL/GenBank/DDBJ whole genome shotgun (WGS) entry which is preliminary data.</text>
</comment>
<protein>
    <recommendedName>
        <fullName evidence="6">Ribonuclease VapC</fullName>
        <shortName evidence="6">RNase VapC</shortName>
        <ecNumber evidence="6">3.1.-.-</ecNumber>
    </recommendedName>
    <alternativeName>
        <fullName evidence="6">Toxin VapC</fullName>
    </alternativeName>
</protein>
<feature type="binding site" evidence="6">
    <location>
        <position position="4"/>
    </location>
    <ligand>
        <name>Mg(2+)</name>
        <dbReference type="ChEBI" id="CHEBI:18420"/>
    </ligand>
</feature>
<name>A0ABN2LJS1_9ACTN</name>
<comment type="similarity">
    <text evidence="6">Belongs to the PINc/VapC protein family.</text>
</comment>
<dbReference type="CDD" id="cd09871">
    <property type="entry name" value="PIN_MtVapC28-VapC30-like"/>
    <property type="match status" value="1"/>
</dbReference>
<keyword evidence="9" id="KW-1185">Reference proteome</keyword>
<evidence type="ECO:0000313" key="9">
    <source>
        <dbReference type="Proteomes" id="UP001500218"/>
    </source>
</evidence>
<evidence type="ECO:0000256" key="2">
    <source>
        <dbReference type="ARBA" id="ARBA00022722"/>
    </source>
</evidence>
<keyword evidence="1 6" id="KW-1277">Toxin-antitoxin system</keyword>
<dbReference type="HAMAP" id="MF_00265">
    <property type="entry name" value="VapC_Nob1"/>
    <property type="match status" value="1"/>
</dbReference>
<dbReference type="SUPFAM" id="SSF88723">
    <property type="entry name" value="PIN domain-like"/>
    <property type="match status" value="1"/>
</dbReference>
<feature type="domain" description="PIN" evidence="7">
    <location>
        <begin position="1"/>
        <end position="125"/>
    </location>
</feature>
<gene>
    <name evidence="6" type="primary">vapC</name>
    <name evidence="8" type="ORF">GCM10009682_11350</name>
</gene>
<accession>A0ABN2LJS1</accession>
<keyword evidence="4 6" id="KW-0378">Hydrolase</keyword>
<comment type="function">
    <text evidence="6">Toxic component of a toxin-antitoxin (TA) system. An RNase.</text>
</comment>
<keyword evidence="5 6" id="KW-0460">Magnesium</keyword>
<dbReference type="EMBL" id="BAAALT010000028">
    <property type="protein sequence ID" value="GAA1791078.1"/>
    <property type="molecule type" value="Genomic_DNA"/>
</dbReference>
<dbReference type="Proteomes" id="UP001500218">
    <property type="component" value="Unassembled WGS sequence"/>
</dbReference>
<keyword evidence="3 6" id="KW-0479">Metal-binding</keyword>
<evidence type="ECO:0000313" key="8">
    <source>
        <dbReference type="EMBL" id="GAA1791078.1"/>
    </source>
</evidence>
<evidence type="ECO:0000256" key="1">
    <source>
        <dbReference type="ARBA" id="ARBA00022649"/>
    </source>
</evidence>
<evidence type="ECO:0000256" key="5">
    <source>
        <dbReference type="ARBA" id="ARBA00022842"/>
    </source>
</evidence>
<evidence type="ECO:0000256" key="4">
    <source>
        <dbReference type="ARBA" id="ARBA00022801"/>
    </source>
</evidence>
<keyword evidence="2 6" id="KW-0540">Nuclease</keyword>
<dbReference type="Gene3D" id="3.40.50.1010">
    <property type="entry name" value="5'-nuclease"/>
    <property type="match status" value="1"/>
</dbReference>
<evidence type="ECO:0000259" key="7">
    <source>
        <dbReference type="Pfam" id="PF01850"/>
    </source>
</evidence>
<sequence length="131" mass="13898">MIVDSSALCAILLREPGWEPLLECLVMANGPVGAGAPTLTETGIVLAARVGPQGKTLLARFTQESGIREVPFTAEHWPVATDAYLRFGKGRHPAALNFGDCLTYAVAYLAGEPLLCVGDDFPRTDLTIATV</sequence>